<dbReference type="Gene3D" id="3.40.50.10490">
    <property type="entry name" value="Glucose-6-phosphate isomerase like protein, domain 1"/>
    <property type="match status" value="1"/>
</dbReference>
<dbReference type="GO" id="GO:1901135">
    <property type="term" value="P:carbohydrate derivative metabolic process"/>
    <property type="evidence" value="ECO:0007669"/>
    <property type="project" value="InterPro"/>
</dbReference>
<keyword evidence="1" id="KW-0175">Coiled coil</keyword>
<keyword evidence="3" id="KW-0413">Isomerase</keyword>
<dbReference type="RefSeq" id="WP_205713313.1">
    <property type="nucleotide sequence ID" value="NZ_CP049055.1"/>
</dbReference>
<accession>Q1Q6W1</accession>
<evidence type="ECO:0000256" key="1">
    <source>
        <dbReference type="SAM" id="Coils"/>
    </source>
</evidence>
<dbReference type="PROSITE" id="PS51464">
    <property type="entry name" value="SIS"/>
    <property type="match status" value="1"/>
</dbReference>
<dbReference type="InterPro" id="IPR035461">
    <property type="entry name" value="GmhA/DiaA"/>
</dbReference>
<dbReference type="GO" id="GO:0097367">
    <property type="term" value="F:carbohydrate derivative binding"/>
    <property type="evidence" value="ECO:0007669"/>
    <property type="project" value="InterPro"/>
</dbReference>
<organism evidence="3">
    <name type="scientific">Kuenenia stuttgartiensis</name>
    <dbReference type="NCBI Taxonomy" id="174633"/>
    <lineage>
        <taxon>Bacteria</taxon>
        <taxon>Pseudomonadati</taxon>
        <taxon>Planctomycetota</taxon>
        <taxon>Candidatus Brocadiia</taxon>
        <taxon>Candidatus Brocadiales</taxon>
        <taxon>Candidatus Brocadiaceae</taxon>
        <taxon>Candidatus Kuenenia</taxon>
    </lineage>
</organism>
<dbReference type="CDD" id="cd05006">
    <property type="entry name" value="SIS_GmhA"/>
    <property type="match status" value="1"/>
</dbReference>
<reference evidence="3" key="1">
    <citation type="journal article" date="2006" name="Nature">
        <title>Deciphering the evolution and metabolism of an anammox bacterium from a community genome.</title>
        <authorList>
            <person name="Strous M."/>
            <person name="Pelletier E."/>
            <person name="Mangenot S."/>
            <person name="Rattei T."/>
            <person name="Lehner A."/>
            <person name="Taylor M.W."/>
            <person name="Horn M."/>
            <person name="Daims H."/>
            <person name="Bartol-Mavel D."/>
            <person name="Wincker P."/>
            <person name="Barbe V."/>
            <person name="Fonknechten N."/>
            <person name="Vallenet D."/>
            <person name="Segurens B."/>
            <person name="Schenowitz-Truong C."/>
            <person name="Medigue C."/>
            <person name="Collingro A."/>
            <person name="Snel B."/>
            <person name="Dutilh B.E."/>
            <person name="OpDenCamp H.J.M."/>
            <person name="vanDerDrift C."/>
            <person name="Cirpus I."/>
            <person name="vanDePas-Schoonen K.T."/>
            <person name="Harhangi H.R."/>
            <person name="vanNiftrik L."/>
            <person name="Schmid M."/>
            <person name="Keltjens J."/>
            <person name="vanDeVossenberg J."/>
            <person name="Kartal B."/>
            <person name="Meier H."/>
            <person name="Frishman D."/>
            <person name="Huynen M.A."/>
            <person name="Mewes H."/>
            <person name="Weissenbach J."/>
            <person name="Jetten M.S.M."/>
            <person name="Wagner M."/>
            <person name="LePaslier D."/>
        </authorList>
    </citation>
    <scope>NUCLEOTIDE SEQUENCE</scope>
</reference>
<dbReference type="GO" id="GO:0016853">
    <property type="term" value="F:isomerase activity"/>
    <property type="evidence" value="ECO:0007669"/>
    <property type="project" value="UniProtKB-KW"/>
</dbReference>
<dbReference type="EMBL" id="CT573071">
    <property type="protein sequence ID" value="CAJ73322.1"/>
    <property type="molecule type" value="Genomic_DNA"/>
</dbReference>
<dbReference type="AlphaFoldDB" id="Q1Q6W1"/>
<evidence type="ECO:0000313" key="3">
    <source>
        <dbReference type="EMBL" id="CAJ73322.1"/>
    </source>
</evidence>
<dbReference type="PANTHER" id="PTHR30390:SF8">
    <property type="entry name" value="SUGAR ISOMERASE (SIS)"/>
    <property type="match status" value="1"/>
</dbReference>
<sequence>MNMDFFNEIERYKDELKETIDKIDKKQINHFIEVLLKHYEAESHIFIFGNGGSGMTASHTVCDFNKGVCLDLERKFKFICLNDNIGSILAYGNDISSEDIFVLQLKNYLNPGDLVIGISGSGNSENIVKTIEYARQAEVDTFTLCGFDGGKLKGMDSTNCIHVPIHDMQIVEDCHMVVFHMLMRIIYNYLHK</sequence>
<name>Q1Q6W1_KUEST</name>
<dbReference type="InterPro" id="IPR050099">
    <property type="entry name" value="SIS_GmhA/DiaA_subfam"/>
</dbReference>
<dbReference type="Pfam" id="PF13580">
    <property type="entry name" value="SIS_2"/>
    <property type="match status" value="1"/>
</dbReference>
<protein>
    <submittedName>
        <fullName evidence="3">Similar to phosphoheptose isomerase</fullName>
        <ecNumber evidence="3">5.-.-.-</ecNumber>
    </submittedName>
</protein>
<evidence type="ECO:0000259" key="2">
    <source>
        <dbReference type="PROSITE" id="PS51464"/>
    </source>
</evidence>
<dbReference type="SUPFAM" id="SSF53697">
    <property type="entry name" value="SIS domain"/>
    <property type="match status" value="1"/>
</dbReference>
<feature type="coiled-coil region" evidence="1">
    <location>
        <begin position="2"/>
        <end position="29"/>
    </location>
</feature>
<dbReference type="EC" id="5.-.-.-" evidence="3"/>
<dbReference type="InterPro" id="IPR001347">
    <property type="entry name" value="SIS_dom"/>
</dbReference>
<reference evidence="3" key="2">
    <citation type="submission" date="2006-01" db="EMBL/GenBank/DDBJ databases">
        <authorList>
            <person name="Genoscope"/>
        </authorList>
    </citation>
    <scope>NUCLEOTIDE SEQUENCE</scope>
</reference>
<dbReference type="InterPro" id="IPR046348">
    <property type="entry name" value="SIS_dom_sf"/>
</dbReference>
<proteinExistence type="predicted"/>
<dbReference type="PANTHER" id="PTHR30390">
    <property type="entry name" value="SEDOHEPTULOSE 7-PHOSPHATE ISOMERASE / DNAA INITIATOR-ASSOCIATING FACTOR FOR REPLICATION INITIATION"/>
    <property type="match status" value="1"/>
</dbReference>
<feature type="domain" description="SIS" evidence="2">
    <location>
        <begin position="32"/>
        <end position="192"/>
    </location>
</feature>
<gene>
    <name evidence="3" type="primary">gmhA</name>
    <name evidence="3" type="ORF">kuste2574</name>
</gene>